<feature type="domain" description="Ubiquitin 3 binding protein But2 C-terminal" evidence="3">
    <location>
        <begin position="243"/>
        <end position="398"/>
    </location>
</feature>
<evidence type="ECO:0000256" key="2">
    <source>
        <dbReference type="SAM" id="SignalP"/>
    </source>
</evidence>
<sequence>ALLRLFPSPSKSFLVLRIKMLAQLLGGVLFTSLSHGSPVSSQADAGCTFRLSVNAGGSPPAMYPVGQIFDGLCRARGDLSPSTFTWFGDAFMDKQGRGCWWTPPSKVLQCDPSQQLSHGFEIDCDGRVTFSGRSTFFACQTDGDANIYLEANGANCQPVTLVADGCHSTCCDCDSPSRLVDSAPGQINGPAEAPPQSSMVPAPETITHSPFAAADSKPSPSPSPLAPPVYDCPANIIWSPYEKPQLMVAVDMANPTKAYGPTYLGQVSQNASTLFNIEVPSSYAGKSCKVFFSFPTLDQMISSNGSESYYFGGSGGVAFARLGRPATLTTTWEDVFIPSNSSSGGDLDGGVIPLGQITISPGHTFVVDQFACPAGQTLTYLMMEQDDEDTYLIYMQNDVPVALGVFMSVC</sequence>
<gene>
    <name evidence="5" type="ORF">PG999_000516</name>
</gene>
<dbReference type="Pfam" id="PF09792">
    <property type="entry name" value="But2"/>
    <property type="match status" value="1"/>
</dbReference>
<reference evidence="5 6" key="1">
    <citation type="submission" date="2023-01" db="EMBL/GenBank/DDBJ databases">
        <title>Analysis of 21 Apiospora genomes using comparative genomics revels a genus with tremendous synthesis potential of carbohydrate active enzymes and secondary metabolites.</title>
        <authorList>
            <person name="Sorensen T."/>
        </authorList>
    </citation>
    <scope>NUCLEOTIDE SEQUENCE [LARGE SCALE GENOMIC DNA]</scope>
    <source>
        <strain evidence="5 6">CBS 117206</strain>
    </source>
</reference>
<dbReference type="EMBL" id="JAQQWP010000001">
    <property type="protein sequence ID" value="KAK8132343.1"/>
    <property type="molecule type" value="Genomic_DNA"/>
</dbReference>
<organism evidence="5 6">
    <name type="scientific">Apiospora kogelbergensis</name>
    <dbReference type="NCBI Taxonomy" id="1337665"/>
    <lineage>
        <taxon>Eukaryota</taxon>
        <taxon>Fungi</taxon>
        <taxon>Dikarya</taxon>
        <taxon>Ascomycota</taxon>
        <taxon>Pezizomycotina</taxon>
        <taxon>Sordariomycetes</taxon>
        <taxon>Xylariomycetidae</taxon>
        <taxon>Amphisphaeriales</taxon>
        <taxon>Apiosporaceae</taxon>
        <taxon>Apiospora</taxon>
    </lineage>
</organism>
<proteinExistence type="predicted"/>
<feature type="region of interest" description="Disordered" evidence="1">
    <location>
        <begin position="182"/>
        <end position="204"/>
    </location>
</feature>
<evidence type="ECO:0000259" key="4">
    <source>
        <dbReference type="Pfam" id="PF22799"/>
    </source>
</evidence>
<feature type="non-terminal residue" evidence="5">
    <location>
        <position position="1"/>
    </location>
</feature>
<dbReference type="PANTHER" id="PTHR39613">
    <property type="entry name" value="ANCHORED CELL WALL PROTEIN, PUTATIVE (AFU_ORTHOLOGUE AFUA_4G08960)-RELATED"/>
    <property type="match status" value="1"/>
</dbReference>
<dbReference type="Proteomes" id="UP001392437">
    <property type="component" value="Unassembled WGS sequence"/>
</dbReference>
<dbReference type="InterPro" id="IPR054508">
    <property type="entry name" value="PIR1-like_C"/>
</dbReference>
<evidence type="ECO:0000259" key="3">
    <source>
        <dbReference type="Pfam" id="PF09792"/>
    </source>
</evidence>
<evidence type="ECO:0000313" key="5">
    <source>
        <dbReference type="EMBL" id="KAK8132343.1"/>
    </source>
</evidence>
<feature type="signal peptide" evidence="2">
    <location>
        <begin position="1"/>
        <end position="36"/>
    </location>
</feature>
<dbReference type="PANTHER" id="PTHR39613:SF1">
    <property type="entry name" value="ANCHORED CELL WALL PROTEIN, PUTATIVE (AFU_ORTHOLOGUE AFUA_4G08960)-RELATED"/>
    <property type="match status" value="1"/>
</dbReference>
<protein>
    <submittedName>
        <fullName evidence="5">PAP2 superfamily protein</fullName>
    </submittedName>
</protein>
<feature type="chain" id="PRO_5043564576" evidence="2">
    <location>
        <begin position="37"/>
        <end position="410"/>
    </location>
</feature>
<accession>A0AAW0RBZ9</accession>
<name>A0AAW0RBZ9_9PEZI</name>
<keyword evidence="6" id="KW-1185">Reference proteome</keyword>
<feature type="domain" description="Cell wall mannoprotein PIR1-like C-terminal" evidence="4">
    <location>
        <begin position="92"/>
        <end position="159"/>
    </location>
</feature>
<keyword evidence="2" id="KW-0732">Signal</keyword>
<dbReference type="InterPro" id="IPR018620">
    <property type="entry name" value="Ubiquitin3-bd_protein_But2_C"/>
</dbReference>
<dbReference type="Pfam" id="PF22799">
    <property type="entry name" value="PIR1-like_C"/>
    <property type="match status" value="1"/>
</dbReference>
<comment type="caution">
    <text evidence="5">The sequence shown here is derived from an EMBL/GenBank/DDBJ whole genome shotgun (WGS) entry which is preliminary data.</text>
</comment>
<evidence type="ECO:0000313" key="6">
    <source>
        <dbReference type="Proteomes" id="UP001392437"/>
    </source>
</evidence>
<evidence type="ECO:0000256" key="1">
    <source>
        <dbReference type="SAM" id="MobiDB-lite"/>
    </source>
</evidence>
<dbReference type="AlphaFoldDB" id="A0AAW0RBZ9"/>